<feature type="compositionally biased region" description="Basic and acidic residues" evidence="5">
    <location>
        <begin position="238"/>
        <end position="255"/>
    </location>
</feature>
<feature type="compositionally biased region" description="Pro residues" evidence="5">
    <location>
        <begin position="937"/>
        <end position="951"/>
    </location>
</feature>
<feature type="region of interest" description="Disordered" evidence="5">
    <location>
        <begin position="330"/>
        <end position="456"/>
    </location>
</feature>
<keyword evidence="8" id="KW-1185">Reference proteome</keyword>
<feature type="compositionally biased region" description="Low complexity" evidence="5">
    <location>
        <begin position="419"/>
        <end position="442"/>
    </location>
</feature>
<dbReference type="EMBL" id="KN275959">
    <property type="protein sequence ID" value="KGM92289.1"/>
    <property type="molecule type" value="Genomic_DNA"/>
</dbReference>
<evidence type="ECO:0000313" key="7">
    <source>
        <dbReference type="EMBL" id="KGM92289.1"/>
    </source>
</evidence>
<dbReference type="OMA" id="PHEIHIG"/>
<feature type="region of interest" description="Disordered" evidence="5">
    <location>
        <begin position="226"/>
        <end position="295"/>
    </location>
</feature>
<evidence type="ECO:0000259" key="6">
    <source>
        <dbReference type="PROSITE" id="PS50255"/>
    </source>
</evidence>
<evidence type="ECO:0000256" key="1">
    <source>
        <dbReference type="ARBA" id="ARBA00022617"/>
    </source>
</evidence>
<feature type="compositionally biased region" description="Polar residues" evidence="5">
    <location>
        <begin position="260"/>
        <end position="281"/>
    </location>
</feature>
<dbReference type="STRING" id="502780.A0A0A0HSX1"/>
<dbReference type="Pfam" id="PF00173">
    <property type="entry name" value="Cyt-b5"/>
    <property type="match status" value="1"/>
</dbReference>
<protein>
    <recommendedName>
        <fullName evidence="6">Cytochrome b5 heme-binding domain-containing protein</fullName>
    </recommendedName>
</protein>
<feature type="domain" description="Cytochrome b5 heme-binding" evidence="6">
    <location>
        <begin position="6"/>
        <end position="83"/>
    </location>
</feature>
<keyword evidence="3" id="KW-0408">Iron</keyword>
<evidence type="ECO:0000256" key="4">
    <source>
        <dbReference type="ARBA" id="ARBA00038168"/>
    </source>
</evidence>
<dbReference type="SUPFAM" id="SSF55856">
    <property type="entry name" value="Cytochrome b5-like heme/steroid binding domain"/>
    <property type="match status" value="1"/>
</dbReference>
<accession>A0A0A0HSX1</accession>
<feature type="compositionally biased region" description="Polar residues" evidence="5">
    <location>
        <begin position="348"/>
        <end position="362"/>
    </location>
</feature>
<dbReference type="AlphaFoldDB" id="A0A0A0HSX1"/>
<feature type="region of interest" description="Disordered" evidence="5">
    <location>
        <begin position="934"/>
        <end position="998"/>
    </location>
</feature>
<dbReference type="PROSITE" id="PS00191">
    <property type="entry name" value="CYTOCHROME_B5_1"/>
    <property type="match status" value="1"/>
</dbReference>
<evidence type="ECO:0000256" key="2">
    <source>
        <dbReference type="ARBA" id="ARBA00022723"/>
    </source>
</evidence>
<dbReference type="GO" id="GO:0020037">
    <property type="term" value="F:heme binding"/>
    <property type="evidence" value="ECO:0007669"/>
    <property type="project" value="InterPro"/>
</dbReference>
<dbReference type="VEuPathDB" id="FungiDB:PADG_11477"/>
<dbReference type="InParanoid" id="A0A0A0HSX1"/>
<dbReference type="KEGG" id="pbn:PADG_11477"/>
<dbReference type="GeneID" id="22587374"/>
<dbReference type="GO" id="GO:0046872">
    <property type="term" value="F:metal ion binding"/>
    <property type="evidence" value="ECO:0007669"/>
    <property type="project" value="UniProtKB-KW"/>
</dbReference>
<dbReference type="PROSITE" id="PS50255">
    <property type="entry name" value="CYTOCHROME_B5_2"/>
    <property type="match status" value="1"/>
</dbReference>
<evidence type="ECO:0000313" key="8">
    <source>
        <dbReference type="Proteomes" id="UP000001628"/>
    </source>
</evidence>
<dbReference type="SMART" id="SM01117">
    <property type="entry name" value="Cyt-b5"/>
    <property type="match status" value="1"/>
</dbReference>
<feature type="region of interest" description="Disordered" evidence="5">
    <location>
        <begin position="615"/>
        <end position="636"/>
    </location>
</feature>
<dbReference type="InterPro" id="IPR001199">
    <property type="entry name" value="Cyt_B5-like_heme/steroid-bd"/>
</dbReference>
<reference evidence="7 8" key="1">
    <citation type="journal article" date="2011" name="PLoS Genet.">
        <title>Comparative genomic analysis of human fungal pathogens causing paracoccidioidomycosis.</title>
        <authorList>
            <person name="Desjardins C.A."/>
            <person name="Champion M.D."/>
            <person name="Holder J.W."/>
            <person name="Muszewska A."/>
            <person name="Goldberg J."/>
            <person name="Bailao A.M."/>
            <person name="Brigido M.M."/>
            <person name="Ferreira M.E."/>
            <person name="Garcia A.M."/>
            <person name="Grynberg M."/>
            <person name="Gujja S."/>
            <person name="Heiman D.I."/>
            <person name="Henn M.R."/>
            <person name="Kodira C.D."/>
            <person name="Leon-Narvaez H."/>
            <person name="Longo L.V."/>
            <person name="Ma L.J."/>
            <person name="Malavazi I."/>
            <person name="Matsuo A.L."/>
            <person name="Morais F.V."/>
            <person name="Pereira M."/>
            <person name="Rodriguez-Brito S."/>
            <person name="Sakthikumar S."/>
            <person name="Salem-Izacc S.M."/>
            <person name="Sykes S.M."/>
            <person name="Teixeira M.M."/>
            <person name="Vallejo M.C."/>
            <person name="Walter M.E."/>
            <person name="Yandava C."/>
            <person name="Young S."/>
            <person name="Zeng Q."/>
            <person name="Zucker J."/>
            <person name="Felipe M.S."/>
            <person name="Goldman G.H."/>
            <person name="Haas B.J."/>
            <person name="McEwen J.G."/>
            <person name="Nino-Vega G."/>
            <person name="Puccia R."/>
            <person name="San-Blas G."/>
            <person name="Soares C.M."/>
            <person name="Birren B.W."/>
            <person name="Cuomo C.A."/>
        </authorList>
    </citation>
    <scope>NUCLEOTIDE SEQUENCE [LARGE SCALE GENOMIC DNA]</scope>
    <source>
        <strain evidence="7 8">Pb18</strain>
    </source>
</reference>
<keyword evidence="2" id="KW-0479">Metal-binding</keyword>
<feature type="compositionally biased region" description="Low complexity" evidence="5">
    <location>
        <begin position="952"/>
        <end position="968"/>
    </location>
</feature>
<dbReference type="HOGENOM" id="CLU_315243_0_0_1"/>
<dbReference type="eggNOG" id="KOG0536">
    <property type="taxonomic scope" value="Eukaryota"/>
</dbReference>
<dbReference type="OrthoDB" id="4188028at2759"/>
<dbReference type="PANTHER" id="PTHR19359:SF25">
    <property type="entry name" value="CYTOCHROME B5 HEME-BINDING DOMAIN-CONTAINING PROTEIN"/>
    <property type="match status" value="1"/>
</dbReference>
<gene>
    <name evidence="7" type="ORF">PADG_11477</name>
</gene>
<dbReference type="InterPro" id="IPR050668">
    <property type="entry name" value="Cytochrome_b5"/>
</dbReference>
<dbReference type="InterPro" id="IPR036400">
    <property type="entry name" value="Cyt_B5-like_heme/steroid_sf"/>
</dbReference>
<dbReference type="RefSeq" id="XP_010758945.1">
    <property type="nucleotide sequence ID" value="XM_010760643.1"/>
</dbReference>
<keyword evidence="1" id="KW-0349">Heme</keyword>
<evidence type="ECO:0000256" key="5">
    <source>
        <dbReference type="SAM" id="MobiDB-lite"/>
    </source>
</evidence>
<proteinExistence type="inferred from homology"/>
<feature type="compositionally biased region" description="Acidic residues" evidence="5">
    <location>
        <begin position="617"/>
        <end position="629"/>
    </location>
</feature>
<feature type="region of interest" description="Disordered" evidence="5">
    <location>
        <begin position="813"/>
        <end position="910"/>
    </location>
</feature>
<dbReference type="Proteomes" id="UP000001628">
    <property type="component" value="Unassembled WGS sequence"/>
</dbReference>
<organism evidence="7 8">
    <name type="scientific">Paracoccidioides brasiliensis (strain Pb18)</name>
    <dbReference type="NCBI Taxonomy" id="502780"/>
    <lineage>
        <taxon>Eukaryota</taxon>
        <taxon>Fungi</taxon>
        <taxon>Dikarya</taxon>
        <taxon>Ascomycota</taxon>
        <taxon>Pezizomycotina</taxon>
        <taxon>Eurotiomycetes</taxon>
        <taxon>Eurotiomycetidae</taxon>
        <taxon>Onygenales</taxon>
        <taxon>Ajellomycetaceae</taxon>
        <taxon>Paracoccidioides</taxon>
    </lineage>
</organism>
<dbReference type="Gene3D" id="3.10.120.10">
    <property type="entry name" value="Cytochrome b5-like heme/steroid binding domain"/>
    <property type="match status" value="1"/>
</dbReference>
<comment type="similarity">
    <text evidence="4">Belongs to the cytochrome b5 family.</text>
</comment>
<dbReference type="FunFam" id="3.10.120.10:FF:000009">
    <property type="entry name" value="Cytochrome b2, mitochondrial, putative"/>
    <property type="match status" value="1"/>
</dbReference>
<sequence>MSKFHRQTISIREVGAHNTSNDCWIAVENQVWDVTDFLSEHPGGPNIILKYAGRDATKAYSEIHPPSLIQNNLPPERLKGIIDESTIDDEWLKEPPEQNIERTSSSNEKPPLTTLINAHDFELLRFLHLPAACVVEAVVAHGHAQEGKAMSLVAVQKSLNGSNLDIPVQTHLDPQTPRAKRVKKAKEDIASESSVAELHIPRPTRQSARILSKFHHMDCVSEQADEPGIQQPNFNGPHEIHIGSDETEVNDKETSPKFPSVNTRQPTSDSQLSSFKSTWADTSRRRRSSGYKTEVDTCADTVSKLNKSVGANAESGDNTPEIALAATSGLVSKRSSPVATRKRISASIGATSDETQNPNPSTKKLKVEKLDPSSGTDSPPLGGNGNRGNSNHGENDGDGGPLHSGPEPTRQDPNLTAHETTPTEASASPAPTPSETPELPATNLPSGAGRSRGRGGFRGRVVEGVAVVEVLEEEVVADVFSQSIATCRCRLAQYQQLRERQKELDRVFRRVASAQRTALTVIANRSEAKLIKDAKAHMAVPEYDQVMNDLKAMLQKRLEVIENEYNWRTKTADALFEANKERVNASFHDKSRHIREEHLLAAQGSYMAFVEQCRQAEDDDHTEADESGPEPEMPPRRLFVRGFNSSFVRDPKGAALYERAAYGWDDFIQRAKIETDISPQIKEIDQESRAPVPASDKILQLTEALTELCQQEERRGDEGKPVTTIPNEPPTALSALADIAVGDVGQKPVEQPTMHEPPPQGLQLAPFRSLPSITQQLPALPHHPPHLLNPYEKQLPIEQPPRGFHRTILPQPVLGQMIPPTDPRSFLPPPSHHQPPPPPPQRGPPSIPRRLLPASSRYPSIPHLHELPDPFSSAPPHLPAPQAMVYHPGSYPLHPPPPSPLHPPTHAPPPHLPQYMHGPVGHMTLPPVYHPATYGHLPPPLPPLPPPPPPGSQYQHQHQHQLQNQLHQPQPPPLPQHRHSYYQQQHQHALTPPPPYRE</sequence>
<dbReference type="InterPro" id="IPR018506">
    <property type="entry name" value="Cyt_B5_heme-BS"/>
</dbReference>
<feature type="compositionally biased region" description="Pro residues" evidence="5">
    <location>
        <begin position="820"/>
        <end position="847"/>
    </location>
</feature>
<dbReference type="PANTHER" id="PTHR19359">
    <property type="entry name" value="CYTOCHROME B5"/>
    <property type="match status" value="1"/>
</dbReference>
<feature type="compositionally biased region" description="Pro residues" evidence="5">
    <location>
        <begin position="893"/>
        <end position="910"/>
    </location>
</feature>
<evidence type="ECO:0000256" key="3">
    <source>
        <dbReference type="ARBA" id="ARBA00023004"/>
    </source>
</evidence>
<dbReference type="GO" id="GO:0016020">
    <property type="term" value="C:membrane"/>
    <property type="evidence" value="ECO:0007669"/>
    <property type="project" value="TreeGrafter"/>
</dbReference>
<name>A0A0A0HSX1_PARBD</name>